<dbReference type="AlphaFoldDB" id="A0AAV7RRN1"/>
<name>A0AAV7RRN1_PLEWA</name>
<keyword evidence="2" id="KW-1185">Reference proteome</keyword>
<dbReference type="Proteomes" id="UP001066276">
    <property type="component" value="Chromosome 5"/>
</dbReference>
<organism evidence="1 2">
    <name type="scientific">Pleurodeles waltl</name>
    <name type="common">Iberian ribbed newt</name>
    <dbReference type="NCBI Taxonomy" id="8319"/>
    <lineage>
        <taxon>Eukaryota</taxon>
        <taxon>Metazoa</taxon>
        <taxon>Chordata</taxon>
        <taxon>Craniata</taxon>
        <taxon>Vertebrata</taxon>
        <taxon>Euteleostomi</taxon>
        <taxon>Amphibia</taxon>
        <taxon>Batrachia</taxon>
        <taxon>Caudata</taxon>
        <taxon>Salamandroidea</taxon>
        <taxon>Salamandridae</taxon>
        <taxon>Pleurodelinae</taxon>
        <taxon>Pleurodeles</taxon>
    </lineage>
</organism>
<proteinExistence type="predicted"/>
<sequence length="170" mass="18887">MASSKTPFSSTAMPAISCPVDATERILQEMTAVGRRLEAMDFKITDLSAACTSIRANIAGFQDNISDLNQCLVTVKGQLVMLPERDSELQFLHAKITDLEDRSRRDNVRFFGIPNTQRARMSGLSSGSSYPFSLDSFQRAHRIGPPIKLMRINLVPLSLVFYTTSRPDSL</sequence>
<evidence type="ECO:0000313" key="2">
    <source>
        <dbReference type="Proteomes" id="UP001066276"/>
    </source>
</evidence>
<gene>
    <name evidence="1" type="ORF">NDU88_006919</name>
</gene>
<dbReference type="EMBL" id="JANPWB010000009">
    <property type="protein sequence ID" value="KAJ1154165.1"/>
    <property type="molecule type" value="Genomic_DNA"/>
</dbReference>
<comment type="caution">
    <text evidence="1">The sequence shown here is derived from an EMBL/GenBank/DDBJ whole genome shotgun (WGS) entry which is preliminary data.</text>
</comment>
<protein>
    <submittedName>
        <fullName evidence="1">Uncharacterized protein</fullName>
    </submittedName>
</protein>
<evidence type="ECO:0000313" key="1">
    <source>
        <dbReference type="EMBL" id="KAJ1154165.1"/>
    </source>
</evidence>
<reference evidence="1" key="1">
    <citation type="journal article" date="2022" name="bioRxiv">
        <title>Sequencing and chromosome-scale assembly of the giantPleurodeles waltlgenome.</title>
        <authorList>
            <person name="Brown T."/>
            <person name="Elewa A."/>
            <person name="Iarovenko S."/>
            <person name="Subramanian E."/>
            <person name="Araus A.J."/>
            <person name="Petzold A."/>
            <person name="Susuki M."/>
            <person name="Suzuki K.-i.T."/>
            <person name="Hayashi T."/>
            <person name="Toyoda A."/>
            <person name="Oliveira C."/>
            <person name="Osipova E."/>
            <person name="Leigh N.D."/>
            <person name="Simon A."/>
            <person name="Yun M.H."/>
        </authorList>
    </citation>
    <scope>NUCLEOTIDE SEQUENCE</scope>
    <source>
        <strain evidence="1">20211129_DDA</strain>
        <tissue evidence="1">Liver</tissue>
    </source>
</reference>
<accession>A0AAV7RRN1</accession>